<reference evidence="9 10" key="1">
    <citation type="journal article" date="2006" name="J. Bacteriol.">
        <title>Comparative genomic evidence for a close relationship between the dimorphic prosthecate bacteria Hyphomonas neptunium and Caulobacter crescentus.</title>
        <authorList>
            <person name="Badger J.H."/>
            <person name="Hoover T.R."/>
            <person name="Brun Y.V."/>
            <person name="Weiner R.M."/>
            <person name="Laub M.T."/>
            <person name="Alexandre G."/>
            <person name="Mrazek J."/>
            <person name="Ren Q."/>
            <person name="Paulsen I.T."/>
            <person name="Nelson K.E."/>
            <person name="Khouri H.M."/>
            <person name="Radune D."/>
            <person name="Sosa J."/>
            <person name="Dodson R.J."/>
            <person name="Sullivan S.A."/>
            <person name="Rosovitz M.J."/>
            <person name="Madupu R."/>
            <person name="Brinkac L.M."/>
            <person name="Durkin A.S."/>
            <person name="Daugherty S.C."/>
            <person name="Kothari S.P."/>
            <person name="Giglio M.G."/>
            <person name="Zhou L."/>
            <person name="Haft D.H."/>
            <person name="Selengut J.D."/>
            <person name="Davidsen T.M."/>
            <person name="Yang Q."/>
            <person name="Zafar N."/>
            <person name="Ward N.L."/>
        </authorList>
    </citation>
    <scope>NUCLEOTIDE SEQUENCE [LARGE SCALE GENOMIC DNA]</scope>
    <source>
        <strain evidence="9 10">ATCC 15444</strain>
    </source>
</reference>
<keyword evidence="6 8" id="KW-0472">Membrane</keyword>
<evidence type="ECO:0000256" key="4">
    <source>
        <dbReference type="ARBA" id="ARBA00022692"/>
    </source>
</evidence>
<comment type="similarity">
    <text evidence="7">Belongs to the glycosyltransferase 87 family.</text>
</comment>
<dbReference type="eggNOG" id="COG5650">
    <property type="taxonomic scope" value="Bacteria"/>
</dbReference>
<feature type="transmembrane region" description="Helical" evidence="8">
    <location>
        <begin position="145"/>
        <end position="161"/>
    </location>
</feature>
<organism evidence="9 10">
    <name type="scientific">Hyphomonas neptunium (strain ATCC 15444)</name>
    <dbReference type="NCBI Taxonomy" id="228405"/>
    <lineage>
        <taxon>Bacteria</taxon>
        <taxon>Pseudomonadati</taxon>
        <taxon>Pseudomonadota</taxon>
        <taxon>Alphaproteobacteria</taxon>
        <taxon>Hyphomonadales</taxon>
        <taxon>Hyphomonadaceae</taxon>
        <taxon>Hyphomonas</taxon>
    </lineage>
</organism>
<dbReference type="KEGG" id="hne:HNE_2077"/>
<feature type="transmembrane region" description="Helical" evidence="8">
    <location>
        <begin position="372"/>
        <end position="392"/>
    </location>
</feature>
<feature type="transmembrane region" description="Helical" evidence="8">
    <location>
        <begin position="6"/>
        <end position="26"/>
    </location>
</feature>
<evidence type="ECO:0000256" key="7">
    <source>
        <dbReference type="ARBA" id="ARBA00024033"/>
    </source>
</evidence>
<dbReference type="GO" id="GO:0016758">
    <property type="term" value="F:hexosyltransferase activity"/>
    <property type="evidence" value="ECO:0007669"/>
    <property type="project" value="InterPro"/>
</dbReference>
<keyword evidence="4 8" id="KW-0812">Transmembrane</keyword>
<proteinExistence type="inferred from homology"/>
<name>Q0C0G8_HYPNA</name>
<dbReference type="Pfam" id="PF09594">
    <property type="entry name" value="GT87"/>
    <property type="match status" value="1"/>
</dbReference>
<keyword evidence="3" id="KW-0808">Transferase</keyword>
<feature type="transmembrane region" description="Helical" evidence="8">
    <location>
        <begin position="191"/>
        <end position="212"/>
    </location>
</feature>
<evidence type="ECO:0000256" key="8">
    <source>
        <dbReference type="SAM" id="Phobius"/>
    </source>
</evidence>
<evidence type="ECO:0000256" key="3">
    <source>
        <dbReference type="ARBA" id="ARBA00022679"/>
    </source>
</evidence>
<dbReference type="Proteomes" id="UP000001959">
    <property type="component" value="Chromosome"/>
</dbReference>
<evidence type="ECO:0000256" key="5">
    <source>
        <dbReference type="ARBA" id="ARBA00022989"/>
    </source>
</evidence>
<gene>
    <name evidence="9" type="ordered locus">HNE_2077</name>
</gene>
<keyword evidence="5 8" id="KW-1133">Transmembrane helix</keyword>
<evidence type="ECO:0000313" key="9">
    <source>
        <dbReference type="EMBL" id="ABI78704.1"/>
    </source>
</evidence>
<accession>Q0C0G8</accession>
<evidence type="ECO:0000256" key="1">
    <source>
        <dbReference type="ARBA" id="ARBA00004651"/>
    </source>
</evidence>
<comment type="subcellular location">
    <subcellularLocation>
        <location evidence="1">Cell membrane</location>
        <topology evidence="1">Multi-pass membrane protein</topology>
    </subcellularLocation>
</comment>
<sequence length="432" mass="46725">MHSLMINGVHFAGAILGFFLILRLAGSERYSHLMWPVALVWGAIMTVIVFVNTLPSPEFIFWDFVKCYWLAGDLIWNGPQALAGAYDADSLVFVNLPIVAYLFAPFGLMSPMTGAILLTLVGLPVVALIWRLLVKMYALDSRDSALLFFALCVFGPLLYSFKVGNTSHFVLALILGGMAMGRSGKGFAAGALFGVAAVIKPALLLIGVLYFLRGRWNVVAGGAAVIAGSAALSLLIFGWDMHVLWYETTIAPYASSTVSAYGNQTLQGLVARFEVGGPAGHDYDPYTLSAAGRLAAQGLALLLVLGAVFSAWYSRRLTRPTNDDIEIELMMAVTLAMVVSTVSWVHYYVWILPAIVALWVRTRPGDVLAGWRWPLVGAFALSAGTAFVSHSMTVGRFGPLSNFVASHWLWGALIILGMLALLRAKQVSNREG</sequence>
<feature type="transmembrane region" description="Helical" evidence="8">
    <location>
        <begin position="218"/>
        <end position="239"/>
    </location>
</feature>
<feature type="transmembrane region" description="Helical" evidence="8">
    <location>
        <begin position="114"/>
        <end position="133"/>
    </location>
</feature>
<evidence type="ECO:0000256" key="2">
    <source>
        <dbReference type="ARBA" id="ARBA00022475"/>
    </source>
</evidence>
<keyword evidence="2" id="KW-1003">Cell membrane</keyword>
<dbReference type="STRING" id="228405.HNE_2077"/>
<feature type="transmembrane region" description="Helical" evidence="8">
    <location>
        <begin position="404"/>
        <end position="422"/>
    </location>
</feature>
<dbReference type="RefSeq" id="WP_011647074.1">
    <property type="nucleotide sequence ID" value="NC_008358.1"/>
</dbReference>
<keyword evidence="10" id="KW-1185">Reference proteome</keyword>
<dbReference type="AlphaFoldDB" id="Q0C0G8"/>
<protein>
    <submittedName>
        <fullName evidence="9">Putative membrane protein</fullName>
    </submittedName>
</protein>
<evidence type="ECO:0000313" key="10">
    <source>
        <dbReference type="Proteomes" id="UP000001959"/>
    </source>
</evidence>
<feature type="transmembrane region" description="Helical" evidence="8">
    <location>
        <begin position="333"/>
        <end position="360"/>
    </location>
</feature>
<dbReference type="InterPro" id="IPR018584">
    <property type="entry name" value="GT87"/>
</dbReference>
<feature type="transmembrane region" description="Helical" evidence="8">
    <location>
        <begin position="294"/>
        <end position="313"/>
    </location>
</feature>
<feature type="transmembrane region" description="Helical" evidence="8">
    <location>
        <begin position="33"/>
        <end position="53"/>
    </location>
</feature>
<dbReference type="GO" id="GO:0005886">
    <property type="term" value="C:plasma membrane"/>
    <property type="evidence" value="ECO:0007669"/>
    <property type="project" value="UniProtKB-SubCell"/>
</dbReference>
<dbReference type="EMBL" id="CP000158">
    <property type="protein sequence ID" value="ABI78704.1"/>
    <property type="molecule type" value="Genomic_DNA"/>
</dbReference>
<evidence type="ECO:0000256" key="6">
    <source>
        <dbReference type="ARBA" id="ARBA00023136"/>
    </source>
</evidence>
<dbReference type="HOGENOM" id="CLU_626655_0_0_5"/>